<feature type="compositionally biased region" description="Low complexity" evidence="1">
    <location>
        <begin position="85"/>
        <end position="96"/>
    </location>
</feature>
<proteinExistence type="predicted"/>
<protein>
    <submittedName>
        <fullName evidence="2">Uncharacterized protein</fullName>
    </submittedName>
</protein>
<accession>A0A286TE23</accession>
<organism evidence="2 3">
    <name type="scientific">Bifidobacterium bifidum LMG 13195</name>
    <dbReference type="NCBI Taxonomy" id="1207542"/>
    <lineage>
        <taxon>Bacteria</taxon>
        <taxon>Bacillati</taxon>
        <taxon>Actinomycetota</taxon>
        <taxon>Actinomycetes</taxon>
        <taxon>Bifidobacteriales</taxon>
        <taxon>Bifidobacteriaceae</taxon>
        <taxon>Bifidobacterium</taxon>
    </lineage>
</organism>
<evidence type="ECO:0000256" key="1">
    <source>
        <dbReference type="SAM" id="MobiDB-lite"/>
    </source>
</evidence>
<sequence length="121" mass="12831">MGLFSRHHDDDYVSPFDVDDSPAYISIDSQTSQVDEPAYQQPKSGRISPDADRRRPAGKPAAPAPQTNQGRHGPERAMRPSICPTTAIHIAAATDTCSPRATANPAEPRSASADPGLPSSP</sequence>
<name>A0A286TE23_BIFBI</name>
<evidence type="ECO:0000313" key="2">
    <source>
        <dbReference type="EMBL" id="BBA48553.1"/>
    </source>
</evidence>
<feature type="region of interest" description="Disordered" evidence="1">
    <location>
        <begin position="1"/>
        <end position="121"/>
    </location>
</feature>
<feature type="compositionally biased region" description="Basic and acidic residues" evidence="1">
    <location>
        <begin position="1"/>
        <end position="11"/>
    </location>
</feature>
<dbReference type="Proteomes" id="UP000262177">
    <property type="component" value="Chromosome"/>
</dbReference>
<dbReference type="AlphaFoldDB" id="A0A286TE23"/>
<evidence type="ECO:0000313" key="3">
    <source>
        <dbReference type="Proteomes" id="UP000262177"/>
    </source>
</evidence>
<dbReference type="EMBL" id="AP018131">
    <property type="protein sequence ID" value="BBA48553.1"/>
    <property type="molecule type" value="Genomic_DNA"/>
</dbReference>
<gene>
    <name evidence="2" type="ORF">BBJK_02306</name>
</gene>
<reference evidence="2 3" key="1">
    <citation type="journal article" date="2017" name="Biosci. Biotechnol. Biochem.">
        <title>Identification and characterization of a sulfoglycosidase from Bifidobacterium bifidum implicated in mucin glycan utilization.</title>
        <authorList>
            <person name="Katoh T."/>
            <person name="Maeshibu T."/>
            <person name="Kikkawa K."/>
            <person name="Gotoh A."/>
            <person name="Tomabechi Y."/>
            <person name="Nakamura M."/>
            <person name="Liao W.-H."/>
            <person name="Yamaguchi M."/>
            <person name="Ashida H."/>
            <person name="Yamamoto K."/>
            <person name="Katayama T."/>
        </authorList>
    </citation>
    <scope>NUCLEOTIDE SEQUENCE [LARGE SCALE GENOMIC DNA]</scope>
    <source>
        <strain evidence="2 3">JCM 7004</strain>
    </source>
</reference>